<dbReference type="Pfam" id="PF03334">
    <property type="entry name" value="PhaG_MnhG_YufB"/>
    <property type="match status" value="1"/>
</dbReference>
<name>A0ABP8LFT9_9BACT</name>
<keyword evidence="3" id="KW-1185">Reference proteome</keyword>
<dbReference type="PANTHER" id="PTHR34703:SF1">
    <property type="entry name" value="ANTIPORTER SUBUNIT MNHG2-RELATED"/>
    <property type="match status" value="1"/>
</dbReference>
<dbReference type="Proteomes" id="UP001500552">
    <property type="component" value="Unassembled WGS sequence"/>
</dbReference>
<comment type="caution">
    <text evidence="2">The sequence shown here is derived from an EMBL/GenBank/DDBJ whole genome shotgun (WGS) entry which is preliminary data.</text>
</comment>
<evidence type="ECO:0000313" key="3">
    <source>
        <dbReference type="Proteomes" id="UP001500552"/>
    </source>
</evidence>
<proteinExistence type="predicted"/>
<sequence>MKMPDSMDFMMIKEIISCAFILAGVFFMLVATIGLLRLPDFYIRMSAITKGSTLGVGLILLGLGIYFNQPSMLLKVLAIIVFTFITAPVAAHVIGRTAVQNKIPFWEKTNLKEFKKYLHREHLEEVVSQDKYKEQKLRKKNAARDGGAK</sequence>
<feature type="transmembrane region" description="Helical" evidence="1">
    <location>
        <begin position="48"/>
        <end position="67"/>
    </location>
</feature>
<dbReference type="InterPro" id="IPR005133">
    <property type="entry name" value="PhaG_MnhG_YufB"/>
</dbReference>
<evidence type="ECO:0000313" key="2">
    <source>
        <dbReference type="EMBL" id="GAA4427608.1"/>
    </source>
</evidence>
<gene>
    <name evidence="2" type="ORF">GCM10023188_10910</name>
</gene>
<dbReference type="NCBIfam" id="NF009314">
    <property type="entry name" value="PRK12674.1-2"/>
    <property type="match status" value="1"/>
</dbReference>
<organism evidence="2 3">
    <name type="scientific">Pontibacter saemangeumensis</name>
    <dbReference type="NCBI Taxonomy" id="1084525"/>
    <lineage>
        <taxon>Bacteria</taxon>
        <taxon>Pseudomonadati</taxon>
        <taxon>Bacteroidota</taxon>
        <taxon>Cytophagia</taxon>
        <taxon>Cytophagales</taxon>
        <taxon>Hymenobacteraceae</taxon>
        <taxon>Pontibacter</taxon>
    </lineage>
</organism>
<evidence type="ECO:0000256" key="1">
    <source>
        <dbReference type="SAM" id="Phobius"/>
    </source>
</evidence>
<keyword evidence="1" id="KW-0472">Membrane</keyword>
<dbReference type="PANTHER" id="PTHR34703">
    <property type="entry name" value="ANTIPORTER SUBUNIT MNHG2-RELATED"/>
    <property type="match status" value="1"/>
</dbReference>
<feature type="transmembrane region" description="Helical" evidence="1">
    <location>
        <begin position="12"/>
        <end position="36"/>
    </location>
</feature>
<feature type="transmembrane region" description="Helical" evidence="1">
    <location>
        <begin position="73"/>
        <end position="94"/>
    </location>
</feature>
<keyword evidence="1" id="KW-1133">Transmembrane helix</keyword>
<dbReference type="NCBIfam" id="TIGR01300">
    <property type="entry name" value="CPA3_mnhG_phaG"/>
    <property type="match status" value="1"/>
</dbReference>
<protein>
    <recommendedName>
        <fullName evidence="4">Multisubunit sodium/proton antiporter, MrpG subunit</fullName>
    </recommendedName>
</protein>
<dbReference type="EMBL" id="BAABHC010000004">
    <property type="protein sequence ID" value="GAA4427608.1"/>
    <property type="molecule type" value="Genomic_DNA"/>
</dbReference>
<keyword evidence="1" id="KW-0812">Transmembrane</keyword>
<accession>A0ABP8LFT9</accession>
<evidence type="ECO:0008006" key="4">
    <source>
        <dbReference type="Google" id="ProtNLM"/>
    </source>
</evidence>
<reference evidence="3" key="1">
    <citation type="journal article" date="2019" name="Int. J. Syst. Evol. Microbiol.">
        <title>The Global Catalogue of Microorganisms (GCM) 10K type strain sequencing project: providing services to taxonomists for standard genome sequencing and annotation.</title>
        <authorList>
            <consortium name="The Broad Institute Genomics Platform"/>
            <consortium name="The Broad Institute Genome Sequencing Center for Infectious Disease"/>
            <person name="Wu L."/>
            <person name="Ma J."/>
        </authorList>
    </citation>
    <scope>NUCLEOTIDE SEQUENCE [LARGE SCALE GENOMIC DNA]</scope>
    <source>
        <strain evidence="3">JCM 17926</strain>
    </source>
</reference>